<evidence type="ECO:0000313" key="2">
    <source>
        <dbReference type="EMBL" id="KAK2892696.1"/>
    </source>
</evidence>
<name>A0AA88TLH8_9TELE</name>
<dbReference type="Proteomes" id="UP001187343">
    <property type="component" value="Unassembled WGS sequence"/>
</dbReference>
<sequence length="162" mass="17658">MNSMFLVWTLSFLIVSYTLGFPIPNSTSSGFQMETFLNVTESNSTRYIKTNQTRPSSGMPFLGPSSGMPPPGFLILSHTLGFPVLNGTSNGSYISMVPNVTERNSTETNQTGQTVLRRLYDRLPGPRCIFPLCATQNLADRMQFGDEKAGDSASDAFGPGKK</sequence>
<organism evidence="2 3">
    <name type="scientific">Cirrhinus molitorella</name>
    <name type="common">mud carp</name>
    <dbReference type="NCBI Taxonomy" id="172907"/>
    <lineage>
        <taxon>Eukaryota</taxon>
        <taxon>Metazoa</taxon>
        <taxon>Chordata</taxon>
        <taxon>Craniata</taxon>
        <taxon>Vertebrata</taxon>
        <taxon>Euteleostomi</taxon>
        <taxon>Actinopterygii</taxon>
        <taxon>Neopterygii</taxon>
        <taxon>Teleostei</taxon>
        <taxon>Ostariophysi</taxon>
        <taxon>Cypriniformes</taxon>
        <taxon>Cyprinidae</taxon>
        <taxon>Labeoninae</taxon>
        <taxon>Labeonini</taxon>
        <taxon>Cirrhinus</taxon>
    </lineage>
</organism>
<evidence type="ECO:0000256" key="1">
    <source>
        <dbReference type="SAM" id="SignalP"/>
    </source>
</evidence>
<keyword evidence="3" id="KW-1185">Reference proteome</keyword>
<evidence type="ECO:0000313" key="3">
    <source>
        <dbReference type="Proteomes" id="UP001187343"/>
    </source>
</evidence>
<protein>
    <submittedName>
        <fullName evidence="2">Uncharacterized protein</fullName>
    </submittedName>
</protein>
<comment type="caution">
    <text evidence="2">The sequence shown here is derived from an EMBL/GenBank/DDBJ whole genome shotgun (WGS) entry which is preliminary data.</text>
</comment>
<reference evidence="2" key="1">
    <citation type="submission" date="2023-08" db="EMBL/GenBank/DDBJ databases">
        <title>Chromosome-level Genome Assembly of mud carp (Cirrhinus molitorella).</title>
        <authorList>
            <person name="Liu H."/>
        </authorList>
    </citation>
    <scope>NUCLEOTIDE SEQUENCE</scope>
    <source>
        <strain evidence="2">Prfri</strain>
        <tissue evidence="2">Muscle</tissue>
    </source>
</reference>
<feature type="chain" id="PRO_5041677636" evidence="1">
    <location>
        <begin position="21"/>
        <end position="162"/>
    </location>
</feature>
<feature type="signal peptide" evidence="1">
    <location>
        <begin position="1"/>
        <end position="20"/>
    </location>
</feature>
<dbReference type="AlphaFoldDB" id="A0AA88TLH8"/>
<gene>
    <name evidence="2" type="ORF">Q8A67_012684</name>
</gene>
<accession>A0AA88TLH8</accession>
<dbReference type="EMBL" id="JAUYZG010000012">
    <property type="protein sequence ID" value="KAK2892696.1"/>
    <property type="molecule type" value="Genomic_DNA"/>
</dbReference>
<keyword evidence="1" id="KW-0732">Signal</keyword>
<proteinExistence type="predicted"/>